<dbReference type="InterPro" id="IPR000055">
    <property type="entry name" value="Restrct_endonuc_typeI_TRD"/>
</dbReference>
<dbReference type="Proteomes" id="UP001177595">
    <property type="component" value="Chromosome"/>
</dbReference>
<dbReference type="SUPFAM" id="SSF116734">
    <property type="entry name" value="DNA methylase specificity domain"/>
    <property type="match status" value="2"/>
</dbReference>
<feature type="domain" description="Type I restriction modification DNA specificity" evidence="4">
    <location>
        <begin position="39"/>
        <end position="192"/>
    </location>
</feature>
<sequence length="425" mass="47589">MNKLRTVKLNELAAPGRSIISGPFGSNIGQRFFQDVGVPVIRGNNLTTDFKKFNDEGFVFLSEEKANELKADAIRGDILFTAAGTIGQVGMIPQSSKYDRYVISNKQLRLRIDPEKADPNYVYYWLASPWIYKTIVDRNTGSTVPLINLGIIKTLPIVLPEDIFEQKKISKIFSLIDKKIDLNNHINTELEAMAKTLYDYWFVQFDFPDANGKPYKTSGGKMVYNSILKREIPEGWGISRVGSVTKIELGGTPSTKVDSYWENANIPWLSSTETASFPVVSAEQMVTQSGIDNSAATLLPKGTVVISIVRYIRPSILGLDAATNQSVVGIRENENLKNSFIYPYFCNEVPRLMGLRGGAQQPHINKGTIDDSPIVIPSSDILESYYKIADPLYKEIINLAFQNNELTKLRDWILPMLMNGQITVR</sequence>
<accession>A0AA95GMW5</accession>
<evidence type="ECO:0000259" key="4">
    <source>
        <dbReference type="Pfam" id="PF01420"/>
    </source>
</evidence>
<keyword evidence="2" id="KW-0680">Restriction system</keyword>
<reference evidence="5" key="1">
    <citation type="submission" date="2023-04" db="EMBL/GenBank/DDBJ databases">
        <title>Genome dynamics across the evolutionary transition to endosymbiosis.</title>
        <authorList>
            <person name="Siozios S."/>
            <person name="Nadal-Jimenez P."/>
            <person name="Azagi T."/>
            <person name="Sprong H."/>
            <person name="Frost C.L."/>
            <person name="Parratt S.R."/>
            <person name="Taylor G."/>
            <person name="Brettell L."/>
            <person name="Lew K.C."/>
            <person name="Croft L."/>
            <person name="King K.C."/>
            <person name="Brockhurst M.A."/>
            <person name="Hypsa V."/>
            <person name="Novakova E."/>
            <person name="Darby A.C."/>
            <person name="Hurst G.D.D."/>
        </authorList>
    </citation>
    <scope>NUCLEOTIDE SEQUENCE</scope>
    <source>
        <strain evidence="5">APv</strain>
    </source>
</reference>
<dbReference type="GO" id="GO:0009307">
    <property type="term" value="P:DNA restriction-modification system"/>
    <property type="evidence" value="ECO:0007669"/>
    <property type="project" value="UniProtKB-KW"/>
</dbReference>
<dbReference type="RefSeq" id="WP_280625245.1">
    <property type="nucleotide sequence ID" value="NZ_CP123504.1"/>
</dbReference>
<protein>
    <submittedName>
        <fullName evidence="5">Restriction endonuclease subunit S</fullName>
        <ecNumber evidence="5">3.1.21.-</ecNumber>
    </submittedName>
</protein>
<dbReference type="GO" id="GO:0004519">
    <property type="term" value="F:endonuclease activity"/>
    <property type="evidence" value="ECO:0007669"/>
    <property type="project" value="UniProtKB-KW"/>
</dbReference>
<gene>
    <name evidence="5" type="ORF">QE210_01405</name>
</gene>
<keyword evidence="5" id="KW-0540">Nuclease</keyword>
<evidence type="ECO:0000313" key="6">
    <source>
        <dbReference type="Proteomes" id="UP001177595"/>
    </source>
</evidence>
<proteinExistence type="inferred from homology"/>
<dbReference type="CDD" id="cd17243">
    <property type="entry name" value="RMtype1_S_AchA6I-TRD2-CR2_like"/>
    <property type="match status" value="1"/>
</dbReference>
<dbReference type="GO" id="GO:0003677">
    <property type="term" value="F:DNA binding"/>
    <property type="evidence" value="ECO:0007669"/>
    <property type="project" value="UniProtKB-KW"/>
</dbReference>
<keyword evidence="5" id="KW-0255">Endonuclease</keyword>
<dbReference type="Gene3D" id="3.90.220.20">
    <property type="entry name" value="DNA methylase specificity domains"/>
    <property type="match status" value="2"/>
</dbReference>
<dbReference type="PANTHER" id="PTHR30408">
    <property type="entry name" value="TYPE-1 RESTRICTION ENZYME ECOKI SPECIFICITY PROTEIN"/>
    <property type="match status" value="1"/>
</dbReference>
<evidence type="ECO:0000256" key="2">
    <source>
        <dbReference type="ARBA" id="ARBA00022747"/>
    </source>
</evidence>
<dbReference type="Gene3D" id="1.10.287.1120">
    <property type="entry name" value="Bipartite methylase S protein"/>
    <property type="match status" value="1"/>
</dbReference>
<dbReference type="AlphaFoldDB" id="A0AA95GMW5"/>
<keyword evidence="5" id="KW-0378">Hydrolase</keyword>
<keyword evidence="3" id="KW-0238">DNA-binding</keyword>
<evidence type="ECO:0000313" key="5">
    <source>
        <dbReference type="EMBL" id="WGM01812.1"/>
    </source>
</evidence>
<dbReference type="InterPro" id="IPR044946">
    <property type="entry name" value="Restrct_endonuc_typeI_TRD_sf"/>
</dbReference>
<dbReference type="Pfam" id="PF01420">
    <property type="entry name" value="Methylase_S"/>
    <property type="match status" value="2"/>
</dbReference>
<dbReference type="GO" id="GO:0016787">
    <property type="term" value="F:hydrolase activity"/>
    <property type="evidence" value="ECO:0007669"/>
    <property type="project" value="UniProtKB-KW"/>
</dbReference>
<dbReference type="PANTHER" id="PTHR30408:SF12">
    <property type="entry name" value="TYPE I RESTRICTION ENZYME MJAVIII SPECIFICITY SUBUNIT"/>
    <property type="match status" value="1"/>
</dbReference>
<evidence type="ECO:0000256" key="1">
    <source>
        <dbReference type="ARBA" id="ARBA00010923"/>
    </source>
</evidence>
<feature type="domain" description="Type I restriction modification DNA specificity" evidence="4">
    <location>
        <begin position="233"/>
        <end position="406"/>
    </location>
</feature>
<dbReference type="REBASE" id="712501">
    <property type="entry name" value="S.AnaaPvORF1410P"/>
</dbReference>
<name>A0AA95GMW5_9GAMM</name>
<dbReference type="InterPro" id="IPR052021">
    <property type="entry name" value="Type-I_RS_S_subunit"/>
</dbReference>
<comment type="similarity">
    <text evidence="1">Belongs to the type-I restriction system S methylase family.</text>
</comment>
<organism evidence="5 6">
    <name type="scientific">Arsenophonus nasoniae</name>
    <name type="common">son-killer infecting Nasonia vitripennis</name>
    <dbReference type="NCBI Taxonomy" id="638"/>
    <lineage>
        <taxon>Bacteria</taxon>
        <taxon>Pseudomonadati</taxon>
        <taxon>Pseudomonadota</taxon>
        <taxon>Gammaproteobacteria</taxon>
        <taxon>Enterobacterales</taxon>
        <taxon>Morganellaceae</taxon>
        <taxon>Arsenophonus</taxon>
    </lineage>
</organism>
<dbReference type="EC" id="3.1.21.-" evidence="5"/>
<evidence type="ECO:0000256" key="3">
    <source>
        <dbReference type="ARBA" id="ARBA00023125"/>
    </source>
</evidence>
<dbReference type="EMBL" id="CP123504">
    <property type="protein sequence ID" value="WGM01812.1"/>
    <property type="molecule type" value="Genomic_DNA"/>
</dbReference>